<dbReference type="InterPro" id="IPR000477">
    <property type="entry name" value="RT_dom"/>
</dbReference>
<reference evidence="2 3" key="1">
    <citation type="submission" date="2022-01" db="EMBL/GenBank/DDBJ databases">
        <title>A chromosomal length assembly of Cordylochernes scorpioides.</title>
        <authorList>
            <person name="Zeh D."/>
            <person name="Zeh J."/>
        </authorList>
    </citation>
    <scope>NUCLEOTIDE SEQUENCE [LARGE SCALE GENOMIC DNA]</scope>
    <source>
        <strain evidence="2">IN4F17</strain>
        <tissue evidence="2">Whole Body</tissue>
    </source>
</reference>
<dbReference type="PANTHER" id="PTHR47027:SF20">
    <property type="entry name" value="REVERSE TRANSCRIPTASE-LIKE PROTEIN WITH RNA-DIRECTED DNA POLYMERASE DOMAIN"/>
    <property type="match status" value="1"/>
</dbReference>
<sequence>MIKFSRNLEVWSLKIYCPEELALRAITDFIFLGAESNRDWMACTEATVRPRLTRAISPKPWSLGGRLSVCQSWCCGFVTDPRLLVAATGEPLSPYLFILFINDLISTFDCSDIPGIYLPKHGNTHLLLYADDIVLIGESKNNLQLKINMIRKYFEENLLTLNENKSKIIVFRNGGKRSKSDNWYWGQQTLNVTERYMYLGYPLTSTNYFKQAALYYKGKALAASGAVEDDSFISSMKLLDAMVLSTLLYAAPVWANEHTLMVDQIQDSFMRRYLNLPRYT</sequence>
<proteinExistence type="predicted"/>
<evidence type="ECO:0000313" key="2">
    <source>
        <dbReference type="EMBL" id="UYV65575.1"/>
    </source>
</evidence>
<feature type="domain" description="Reverse transcriptase" evidence="1">
    <location>
        <begin position="1"/>
        <end position="203"/>
    </location>
</feature>
<gene>
    <name evidence="2" type="ORF">LAZ67_3004756</name>
</gene>
<evidence type="ECO:0000259" key="1">
    <source>
        <dbReference type="PROSITE" id="PS50878"/>
    </source>
</evidence>
<organism evidence="2 3">
    <name type="scientific">Cordylochernes scorpioides</name>
    <dbReference type="NCBI Taxonomy" id="51811"/>
    <lineage>
        <taxon>Eukaryota</taxon>
        <taxon>Metazoa</taxon>
        <taxon>Ecdysozoa</taxon>
        <taxon>Arthropoda</taxon>
        <taxon>Chelicerata</taxon>
        <taxon>Arachnida</taxon>
        <taxon>Pseudoscorpiones</taxon>
        <taxon>Cheliferoidea</taxon>
        <taxon>Chernetidae</taxon>
        <taxon>Cordylochernes</taxon>
    </lineage>
</organism>
<dbReference type="SUPFAM" id="SSF56672">
    <property type="entry name" value="DNA/RNA polymerases"/>
    <property type="match status" value="1"/>
</dbReference>
<name>A0ABY6KA34_9ARAC</name>
<dbReference type="InterPro" id="IPR043502">
    <property type="entry name" value="DNA/RNA_pol_sf"/>
</dbReference>
<protein>
    <recommendedName>
        <fullName evidence="1">Reverse transcriptase domain-containing protein</fullName>
    </recommendedName>
</protein>
<dbReference type="Proteomes" id="UP001235939">
    <property type="component" value="Chromosome 03"/>
</dbReference>
<dbReference type="PANTHER" id="PTHR47027">
    <property type="entry name" value="REVERSE TRANSCRIPTASE DOMAIN-CONTAINING PROTEIN"/>
    <property type="match status" value="1"/>
</dbReference>
<dbReference type="PROSITE" id="PS50878">
    <property type="entry name" value="RT_POL"/>
    <property type="match status" value="1"/>
</dbReference>
<dbReference type="EMBL" id="CP092865">
    <property type="protein sequence ID" value="UYV65575.1"/>
    <property type="molecule type" value="Genomic_DNA"/>
</dbReference>
<evidence type="ECO:0000313" key="3">
    <source>
        <dbReference type="Proteomes" id="UP001235939"/>
    </source>
</evidence>
<dbReference type="Pfam" id="PF00078">
    <property type="entry name" value="RVT_1"/>
    <property type="match status" value="1"/>
</dbReference>
<accession>A0ABY6KA34</accession>
<keyword evidence="3" id="KW-1185">Reference proteome</keyword>